<protein>
    <submittedName>
        <fullName evidence="1">Uncharacterized protein</fullName>
    </submittedName>
</protein>
<proteinExistence type="predicted"/>
<accession>A0ABR4YX82</accession>
<gene>
    <name evidence="1" type="ORF">QQ44_04530</name>
</gene>
<name>A0ABR4YX82_9MYCO</name>
<evidence type="ECO:0000313" key="1">
    <source>
        <dbReference type="EMBL" id="KHO26841.1"/>
    </source>
</evidence>
<dbReference type="Proteomes" id="UP000031004">
    <property type="component" value="Unassembled WGS sequence"/>
</dbReference>
<dbReference type="EMBL" id="JTLZ01000004">
    <property type="protein sequence ID" value="KHO26841.1"/>
    <property type="molecule type" value="Genomic_DNA"/>
</dbReference>
<reference evidence="1 2" key="1">
    <citation type="submission" date="2014-11" db="EMBL/GenBank/DDBJ databases">
        <title>Mycobacterium setense Manresensis Genome.</title>
        <authorList>
            <person name="Rech G."/>
            <person name="Sumoy L."/>
        </authorList>
    </citation>
    <scope>NUCLEOTIDE SEQUENCE [LARGE SCALE GENOMIC DNA]</scope>
    <source>
        <strain evidence="1 2">Manresensis</strain>
    </source>
</reference>
<evidence type="ECO:0000313" key="2">
    <source>
        <dbReference type="Proteomes" id="UP000031004"/>
    </source>
</evidence>
<keyword evidence="2" id="KW-1185">Reference proteome</keyword>
<sequence length="118" mass="12982">MDQTEPERAESRHVSLLNEHREDGSWLNLDAYLDSNGTLRIVGQDLGAVTEFISPDGEYECYYTIAAEDVPALTNALGGQPEADILDVLARNSSGDASYGLDRTIESSGVKYQFANYF</sequence>
<comment type="caution">
    <text evidence="1">The sequence shown here is derived from an EMBL/GenBank/DDBJ whole genome shotgun (WGS) entry which is preliminary data.</text>
</comment>
<organism evidence="1 2">
    <name type="scientific">Mycolicibacterium setense</name>
    <dbReference type="NCBI Taxonomy" id="431269"/>
    <lineage>
        <taxon>Bacteria</taxon>
        <taxon>Bacillati</taxon>
        <taxon>Actinomycetota</taxon>
        <taxon>Actinomycetes</taxon>
        <taxon>Mycobacteriales</taxon>
        <taxon>Mycobacteriaceae</taxon>
        <taxon>Mycolicibacterium</taxon>
    </lineage>
</organism>